<keyword evidence="1" id="KW-0812">Transmembrane</keyword>
<reference evidence="2 4" key="1">
    <citation type="submission" date="2015-10" db="EMBL/GenBank/DDBJ databases">
        <title>Complete genome sequence of hyperthermophilic archaeon Pyrodictium delaneyi Su06.</title>
        <authorList>
            <person name="Jung J.-H."/>
            <person name="Lin J."/>
            <person name="Holden J.F."/>
            <person name="Park C.-S."/>
        </authorList>
    </citation>
    <scope>NUCLEOTIDE SEQUENCE [LARGE SCALE GENOMIC DNA]</scope>
    <source>
        <strain evidence="2 4">Su06</strain>
    </source>
</reference>
<dbReference type="Pfam" id="PF07854">
    <property type="entry name" value="DUF1646"/>
    <property type="match status" value="1"/>
</dbReference>
<feature type="transmembrane region" description="Helical" evidence="1">
    <location>
        <begin position="288"/>
        <end position="310"/>
    </location>
</feature>
<gene>
    <name evidence="3" type="ORF">Pdsh_03655</name>
    <name evidence="2" type="ORF">Pyrde_1972</name>
</gene>
<evidence type="ECO:0000313" key="2">
    <source>
        <dbReference type="EMBL" id="ALL02015.1"/>
    </source>
</evidence>
<feature type="transmembrane region" description="Helical" evidence="1">
    <location>
        <begin position="322"/>
        <end position="342"/>
    </location>
</feature>
<feature type="transmembrane region" description="Helical" evidence="1">
    <location>
        <begin position="122"/>
        <end position="148"/>
    </location>
</feature>
<dbReference type="AlphaFoldDB" id="A0A0P0N5U6"/>
<dbReference type="EMBL" id="NCQP01000002">
    <property type="protein sequence ID" value="OWJ54821.1"/>
    <property type="molecule type" value="Genomic_DNA"/>
</dbReference>
<evidence type="ECO:0000313" key="3">
    <source>
        <dbReference type="EMBL" id="OWJ54821.1"/>
    </source>
</evidence>
<dbReference type="KEGG" id="pdl:Pyrde_1972"/>
<protein>
    <submittedName>
        <fullName evidence="2">Cation transporter</fullName>
    </submittedName>
</protein>
<dbReference type="PATRIC" id="fig|1273541.4.peg.2097"/>
<name>A0A0P0N5U6_9CREN</name>
<dbReference type="Proteomes" id="UP000058613">
    <property type="component" value="Chromosome"/>
</dbReference>
<keyword evidence="1" id="KW-0472">Membrane</keyword>
<proteinExistence type="predicted"/>
<sequence length="379" mass="40401">MAGLVALNIPEEPVMGVVAVLGAILGMVLVLPMVSRKIEENLEPFFLVMGIIGSIAIYLAGILPSDEVTELVKRALLTPVMLHGIPIGITQVVLIAGLIFYKYHGSIYRGIGKLLQKLGVRGFLFVIITVLGLVSSIISVIVAAVVFAEIMVALPLTRQKKIEATVLAAFALGMGAALTPVGEPLATIAVSKLSGPPYHAGFDFLLRLLGPYIIPGVIAVAAYTAIRAAEGAAESVRSSMTEGIEHVETLRSVVLRAVRVYIFVAALELLGTSFMPLVEWYFTKIPSYILYWVNMISAAVDNATLTAAEIGPYLHIDQIKAALMSLIISGGMLIPGNIPNIVAAGRLGITSKEWARIGVPFGIVLLIIYFIILFGPSMI</sequence>
<keyword evidence="5" id="KW-1185">Reference proteome</keyword>
<feature type="transmembrane region" description="Helical" evidence="1">
    <location>
        <begin position="14"/>
        <end position="33"/>
    </location>
</feature>
<dbReference type="Proteomes" id="UP000196694">
    <property type="component" value="Unassembled WGS sequence"/>
</dbReference>
<accession>A0A0P0N5U6</accession>
<feature type="transmembrane region" description="Helical" evidence="1">
    <location>
        <begin position="260"/>
        <end position="282"/>
    </location>
</feature>
<evidence type="ECO:0000313" key="4">
    <source>
        <dbReference type="Proteomes" id="UP000058613"/>
    </source>
</evidence>
<dbReference type="PIRSF" id="PIRSF019205">
    <property type="entry name" value="DUF1646"/>
    <property type="match status" value="1"/>
</dbReference>
<organism evidence="2 4">
    <name type="scientific">Pyrodictium delaneyi</name>
    <dbReference type="NCBI Taxonomy" id="1273541"/>
    <lineage>
        <taxon>Archaea</taxon>
        <taxon>Thermoproteota</taxon>
        <taxon>Thermoprotei</taxon>
        <taxon>Desulfurococcales</taxon>
        <taxon>Pyrodictiaceae</taxon>
        <taxon>Pyrodictium</taxon>
    </lineage>
</organism>
<feature type="transmembrane region" description="Helical" evidence="1">
    <location>
        <begin position="204"/>
        <end position="226"/>
    </location>
</feature>
<feature type="transmembrane region" description="Helical" evidence="1">
    <location>
        <begin position="83"/>
        <end position="101"/>
    </location>
</feature>
<evidence type="ECO:0000256" key="1">
    <source>
        <dbReference type="SAM" id="Phobius"/>
    </source>
</evidence>
<evidence type="ECO:0000313" key="5">
    <source>
        <dbReference type="Proteomes" id="UP000196694"/>
    </source>
</evidence>
<reference evidence="3 5" key="2">
    <citation type="submission" date="2017-05" db="EMBL/GenBank/DDBJ databases">
        <title>The draft genome of the hyperthermophilic archaeon 'Pyrodictium delaneyi strain Hulk', an iron and nitrate reducer, reveals the capacity for sulfate reduction.</title>
        <authorList>
            <person name="Demey L.M."/>
            <person name="Miller C."/>
            <person name="Manzella M."/>
            <person name="Reguera G."/>
            <person name="Kashefi K."/>
        </authorList>
    </citation>
    <scope>NUCLEOTIDE SEQUENCE [LARGE SCALE GENOMIC DNA]</scope>
    <source>
        <strain evidence="3 5">Hulk</strain>
    </source>
</reference>
<dbReference type="OrthoDB" id="29035at2157"/>
<dbReference type="RefSeq" id="WP_082419622.1">
    <property type="nucleotide sequence ID" value="NZ_CP013011.1"/>
</dbReference>
<dbReference type="InterPro" id="IPR012443">
    <property type="entry name" value="DUF1646"/>
</dbReference>
<dbReference type="EMBL" id="CP013011">
    <property type="protein sequence ID" value="ALL02015.1"/>
    <property type="molecule type" value="Genomic_DNA"/>
</dbReference>
<feature type="transmembrane region" description="Helical" evidence="1">
    <location>
        <begin position="354"/>
        <end position="374"/>
    </location>
</feature>
<dbReference type="GeneID" id="26100312"/>
<dbReference type="STRING" id="1273541.Pyrde_1972"/>
<feature type="transmembrane region" description="Helical" evidence="1">
    <location>
        <begin position="45"/>
        <end position="63"/>
    </location>
</feature>
<keyword evidence="1" id="KW-1133">Transmembrane helix</keyword>